<feature type="transmembrane region" description="Helical" evidence="11">
    <location>
        <begin position="523"/>
        <end position="546"/>
    </location>
</feature>
<dbReference type="InterPro" id="IPR027417">
    <property type="entry name" value="P-loop_NTPase"/>
</dbReference>
<evidence type="ECO:0000256" key="11">
    <source>
        <dbReference type="SAM" id="Phobius"/>
    </source>
</evidence>
<organism evidence="14 15">
    <name type="scientific">Volvox reticuliferus</name>
    <dbReference type="NCBI Taxonomy" id="1737510"/>
    <lineage>
        <taxon>Eukaryota</taxon>
        <taxon>Viridiplantae</taxon>
        <taxon>Chlorophyta</taxon>
        <taxon>core chlorophytes</taxon>
        <taxon>Chlorophyceae</taxon>
        <taxon>CS clade</taxon>
        <taxon>Chlamydomonadales</taxon>
        <taxon>Volvocaceae</taxon>
        <taxon>Volvox</taxon>
    </lineage>
</organism>
<gene>
    <name evidence="13" type="ORF">Vretifemale_3536</name>
    <name evidence="14" type="ORF">Vretimale_4770</name>
</gene>
<dbReference type="Gene3D" id="3.40.50.300">
    <property type="entry name" value="P-loop containing nucleotide triphosphate hydrolases"/>
    <property type="match status" value="2"/>
</dbReference>
<feature type="transmembrane region" description="Helical" evidence="11">
    <location>
        <begin position="1970"/>
        <end position="1990"/>
    </location>
</feature>
<protein>
    <recommendedName>
        <fullName evidence="12">ABC transporter domain-containing protein</fullName>
    </recommendedName>
</protein>
<feature type="region of interest" description="Disordered" evidence="10">
    <location>
        <begin position="346"/>
        <end position="375"/>
    </location>
</feature>
<evidence type="ECO:0000313" key="16">
    <source>
        <dbReference type="Proteomes" id="UP000747110"/>
    </source>
</evidence>
<evidence type="ECO:0000256" key="4">
    <source>
        <dbReference type="ARBA" id="ARBA00022692"/>
    </source>
</evidence>
<reference evidence="14" key="1">
    <citation type="journal article" date="2021" name="Proc. Natl. Acad. Sci. U.S.A.">
        <title>Three genomes in the algal genus Volvox reveal the fate of a haploid sex-determining region after a transition to homothallism.</title>
        <authorList>
            <person name="Yamamoto K."/>
            <person name="Hamaji T."/>
            <person name="Kawai-Toyooka H."/>
            <person name="Matsuzaki R."/>
            <person name="Takahashi F."/>
            <person name="Nishimura Y."/>
            <person name="Kawachi M."/>
            <person name="Noguchi H."/>
            <person name="Minakuchi Y."/>
            <person name="Umen J.G."/>
            <person name="Toyoda A."/>
            <person name="Nozaki H."/>
        </authorList>
    </citation>
    <scope>NUCLEOTIDE SEQUENCE</scope>
    <source>
        <strain evidence="14">NIES-3785</strain>
        <strain evidence="13">NIES-3786</strain>
    </source>
</reference>
<keyword evidence="3" id="KW-0813">Transport</keyword>
<dbReference type="GO" id="GO:0016887">
    <property type="term" value="F:ATP hydrolysis activity"/>
    <property type="evidence" value="ECO:0007669"/>
    <property type="project" value="InterPro"/>
</dbReference>
<dbReference type="Pfam" id="PF00005">
    <property type="entry name" value="ABC_tran"/>
    <property type="match status" value="2"/>
</dbReference>
<feature type="transmembrane region" description="Helical" evidence="11">
    <location>
        <begin position="567"/>
        <end position="592"/>
    </location>
</feature>
<evidence type="ECO:0000313" key="14">
    <source>
        <dbReference type="EMBL" id="GIL99794.1"/>
    </source>
</evidence>
<feature type="transmembrane region" description="Helical" evidence="11">
    <location>
        <begin position="2042"/>
        <end position="2064"/>
    </location>
</feature>
<feature type="transmembrane region" description="Helical" evidence="11">
    <location>
        <begin position="1887"/>
        <end position="1910"/>
    </location>
</feature>
<dbReference type="PROSITE" id="PS50893">
    <property type="entry name" value="ABC_TRANSPORTER_2"/>
    <property type="match status" value="2"/>
</dbReference>
<dbReference type="GO" id="GO:0016020">
    <property type="term" value="C:membrane"/>
    <property type="evidence" value="ECO:0007669"/>
    <property type="project" value="UniProtKB-SubCell"/>
</dbReference>
<evidence type="ECO:0000313" key="13">
    <source>
        <dbReference type="EMBL" id="GIL73351.1"/>
    </source>
</evidence>
<feature type="region of interest" description="Disordered" evidence="10">
    <location>
        <begin position="1325"/>
        <end position="1352"/>
    </location>
</feature>
<feature type="region of interest" description="Disordered" evidence="10">
    <location>
        <begin position="1815"/>
        <end position="1836"/>
    </location>
</feature>
<feature type="domain" description="ABC transporter" evidence="12">
    <location>
        <begin position="774"/>
        <end position="1057"/>
    </location>
</feature>
<comment type="caution">
    <text evidence="14">The sequence shown here is derived from an EMBL/GenBank/DDBJ whole genome shotgun (WGS) entry which is preliminary data.</text>
</comment>
<dbReference type="GO" id="GO:0005524">
    <property type="term" value="F:ATP binding"/>
    <property type="evidence" value="ECO:0007669"/>
    <property type="project" value="UniProtKB-KW"/>
</dbReference>
<feature type="compositionally biased region" description="Gly residues" evidence="10">
    <location>
        <begin position="149"/>
        <end position="165"/>
    </location>
</feature>
<dbReference type="SUPFAM" id="SSF52540">
    <property type="entry name" value="P-loop containing nucleoside triphosphate hydrolases"/>
    <property type="match status" value="2"/>
</dbReference>
<feature type="compositionally biased region" description="Low complexity" evidence="10">
    <location>
        <begin position="1816"/>
        <end position="1825"/>
    </location>
</feature>
<name>A0A8J4DDB5_9CHLO</name>
<keyword evidence="8 11" id="KW-1133">Transmembrane helix</keyword>
<dbReference type="OrthoDB" id="10255969at2759"/>
<dbReference type="Proteomes" id="UP000722791">
    <property type="component" value="Unassembled WGS sequence"/>
</dbReference>
<keyword evidence="7" id="KW-0067">ATP-binding</keyword>
<feature type="domain" description="ABC transporter" evidence="12">
    <location>
        <begin position="2249"/>
        <end position="2515"/>
    </location>
</feature>
<dbReference type="InterPro" id="IPR013525">
    <property type="entry name" value="ABC2_TM"/>
</dbReference>
<feature type="region of interest" description="Disordered" evidence="10">
    <location>
        <begin position="147"/>
        <end position="170"/>
    </location>
</feature>
<evidence type="ECO:0000256" key="5">
    <source>
        <dbReference type="ARBA" id="ARBA00022737"/>
    </source>
</evidence>
<feature type="compositionally biased region" description="Basic and acidic residues" evidence="10">
    <location>
        <begin position="1330"/>
        <end position="1339"/>
    </location>
</feature>
<feature type="transmembrane region" description="Helical" evidence="11">
    <location>
        <begin position="604"/>
        <end position="625"/>
    </location>
</feature>
<proteinExistence type="inferred from homology"/>
<feature type="transmembrane region" description="Helical" evidence="11">
    <location>
        <begin position="2105"/>
        <end position="2124"/>
    </location>
</feature>
<evidence type="ECO:0000256" key="3">
    <source>
        <dbReference type="ARBA" id="ARBA00022448"/>
    </source>
</evidence>
<dbReference type="InterPro" id="IPR003439">
    <property type="entry name" value="ABC_transporter-like_ATP-bd"/>
</dbReference>
<evidence type="ECO:0000256" key="6">
    <source>
        <dbReference type="ARBA" id="ARBA00022741"/>
    </source>
</evidence>
<evidence type="ECO:0000256" key="10">
    <source>
        <dbReference type="SAM" id="MobiDB-lite"/>
    </source>
</evidence>
<sequence length="2542" mass="267207">MKSLFYAGLLLRAKLRGFKLLAAEVLTPSLIMLVTFTLGWAISSIDRFQVFMFADCSHQLFRAQADILKLAGWRAGIPSCLSPLARAMTSELLRRQRDHEAALRHERWKRDHPNHNGNGNRRLAATLAGTQGNSQFLQRQLRQQQEGLPQGGGSLVSNGGGGGGTTQTQWPRQRPWRLNWGTIRQRFQVDVNRSPGEQSGRDLVMALLAATKKPQVAEALEECRWQELGISVFPTTVLNFFNQLLGPTALMTFDEWLLMSSFLNASLAASGGRSTVEATLEFLMPVMPISGIQPGWLALVPDTPQVRAFAAHMSASTQFFDEVFLGIFDTVTAAMDAAAIAKAPAPRAAGEGDPDGAHGKPGGGGGGGKGRSRRRPLMNPERLWAVLEFASGPIPGVGVDYAIRMNSMHVPSTFSKLSSPECKTCSSDFVPYVASGFLSLQAAVSGYVLGLDGQRNGTLQWDNNLPPLSEATAWLRKPGHAANGSSSQADGSGAAADVPGDLFGIWFTPLPNMGQEVNAFYEYGAPLLGILTTCSFALPLALMVRAMTSQRQSGLQHLLEVLGLSQWGWQLAWMMAGLPLMGASFAVEGLLASTTYLRLVEPGLLATAMGAAALAAAGWAVLLGCCFRDPKVAATGSFVVTMASGLPFLALYTAAPTQLLAAKRICCLFWPFAISALLQRMAAGHQLRRYGADRQVSAVPGLDWASATHAPLSTVEILGFMLFDAVLYLVAAAVLAACRNMLGGAGFWGISGGRRHGEEAGGRRAGDRGRTAALELRGVTHRYPGNERRALDDVSLSVAAGEALALVGRNAAGKSTLMAISCGRIVPNGGGTVHVADSVMYGGGGRGGCLGESVYRHIGYCPQGNVLLHDMTALEHLYLALVLRGGENWTWGLLCFRGRRRLAAAAAKLARLVSLPDDMLQLLVSELSGGSRRKLQLAMAMAGEPPLLLLDEITAGVDTQSSQAIWEALLAAKQGPWGTDIHGTPGGKGGGGAAAEKAFGDRPMGRGAALLFISHHLAEVETLADWLGVMDGGRLQSLTSASALRALVRGGGQRVLRITTRPAPPPPAHVAAIAPPNPISDTLQHGLPHATTLCPTFTRSQLLDLVVQHLGSNTVRLLYSNLTFTAVFMGSPVSTMMATAAAAKAKRDSSTTAAADPSPSPLESLLRALSPQQPNEASTDGDAGAVMATATAITTAAVGGAQLGGAHLSGWSRGGNSLWEAQPLVVVRCGVGVPALEDVLLLGLHGLEVRGEGQTLDMRDQGPMQVGATEVSGKGGEASAPAASASASAIISAAATASLRLREGGDDDGSKLSALSGAVGTAISQVTSAGRHDPDDQRHGGPGPQSYPGPRPDVAVASSGGCGALLGNLVASLPPLLTKHRLIWLRDRSSSARLLLLPVMVVGLAILALSIRPSSTGPPAPLHLAWLGQDQPLPVAGLPQAWRHAAGAAAASVAGGGLDGLANSSSSIETLAAASDVSTVPEAASKLLGLVPLKAEWMRAAGLLVDPDREPSSFDTSSWFVSRSKVTAVGKEAERGSMADEPLAPLQAAMVFNDVVTARLNRTAWASLGFLIETMLAPAEYERLNVTDFPAVRRAIEIVRHEDGAMWKMLDFLYDRILLHEVISLARYITGSAAKGGSVTSDAILQGRTFTGSAQRSLAAADGAAMSNGSAATGSADGGKASPGSNIRGGGLFSFFRLAELLDLCQLKVPDSEQKDEALLQSGGGGRALLMSYRPTLNVTFYLLAGLLPPEPRFCPLARHLVEHSVTTAQAARHYMARRKLPVVNLMWNISSPHGLPATLNHLHNTLLHLRMDPQSAHSTATSTSHDQKPPSGGISIGSINRIMQGRSKESALYSQRVYADTAIRVRNYPLPARGTTASLAGLLDHLMLAVVVAMPLSYTTGSFVVRAASEAASGAKQQQLAARRVGPLSYWLSFWLTDLALYSLITAGVMGLMLVGGTAAFVGSPARCGGFAALLVTFAAASLPWGYCIGLRCASPASAQGLVSTTGLVAGVALALARQVLAHVVRWSWLADMLLPLLRLLPPFCLVDGLVQMSLLDVIVAFSDLLGRRATKRGFVRSILAGHLVGIDPSNPSPFQSSVLGDNLSYLAFDTLLYFAILLVVEWQASRGGLFAVLPGWRMLQRLYVTLKSTAVAVAAFCAVLCGRRVAEDGDLRNVKDDYEPGHTVGTAKARLRRVKQADFSDDSDPRFIGETLARMTARELAPGEVLKTSRSGGEDSEVSEQEGGYLVVVRNVRKEYGSGRGRLVALGGLSLQLRRGECYALIGRNGAGKSTAMGVLSGRLRPSEGSVMVGGVQVAGRPQAARGRVALCPQTNPLLPHLTSLEHLVLYSALYGITSAGYDTDRVRTLAGGAAALLPVEASAVAARCRLPVELFHRPAGQLSGGSQRKLSLAIALLGGPQLLLLDEPSAGLDPPARRDVCDAINMALRGWSAASGNSGGGGAPDAPAVVLTTHYAEEAMALCDVVGVLEDGTLLASGPPEQVPQRLRAVRPGHYLADPEEWGAVLTSLLGPCGEKDDAGVFR</sequence>
<feature type="transmembrane region" description="Helical" evidence="11">
    <location>
        <begin position="632"/>
        <end position="655"/>
    </location>
</feature>
<comment type="subcellular location">
    <subcellularLocation>
        <location evidence="1">Membrane</location>
        <topology evidence="1">Multi-pass membrane protein</topology>
    </subcellularLocation>
</comment>
<comment type="similarity">
    <text evidence="2">Belongs to the ABC transporter superfamily. ABCA family. CPR flippase (TC 3.A.1.211) subfamily.</text>
</comment>
<evidence type="ECO:0000256" key="9">
    <source>
        <dbReference type="ARBA" id="ARBA00023136"/>
    </source>
</evidence>
<keyword evidence="4 11" id="KW-0812">Transmembrane</keyword>
<evidence type="ECO:0000256" key="7">
    <source>
        <dbReference type="ARBA" id="ARBA00022840"/>
    </source>
</evidence>
<dbReference type="InterPro" id="IPR003593">
    <property type="entry name" value="AAA+_ATPase"/>
</dbReference>
<dbReference type="InterPro" id="IPR026082">
    <property type="entry name" value="ABCA"/>
</dbReference>
<keyword evidence="16" id="KW-1185">Reference proteome</keyword>
<dbReference type="PANTHER" id="PTHR19229:SF36">
    <property type="entry name" value="ATP-BINDING CASSETTE SUB-FAMILY A MEMBER 2"/>
    <property type="match status" value="1"/>
</dbReference>
<dbReference type="EMBL" id="BNCP01000004">
    <property type="protein sequence ID" value="GIL73351.1"/>
    <property type="molecule type" value="Genomic_DNA"/>
</dbReference>
<keyword evidence="5" id="KW-0677">Repeat</keyword>
<evidence type="ECO:0000256" key="8">
    <source>
        <dbReference type="ARBA" id="ARBA00022989"/>
    </source>
</evidence>
<dbReference type="Proteomes" id="UP000747110">
    <property type="component" value="Unassembled WGS sequence"/>
</dbReference>
<evidence type="ECO:0000313" key="15">
    <source>
        <dbReference type="Proteomes" id="UP000722791"/>
    </source>
</evidence>
<keyword evidence="6" id="KW-0547">Nucleotide-binding</keyword>
<dbReference type="EMBL" id="BNCQ01000006">
    <property type="protein sequence ID" value="GIL99794.1"/>
    <property type="molecule type" value="Genomic_DNA"/>
</dbReference>
<dbReference type="GO" id="GO:0005319">
    <property type="term" value="F:lipid transporter activity"/>
    <property type="evidence" value="ECO:0007669"/>
    <property type="project" value="TreeGrafter"/>
</dbReference>
<dbReference type="Pfam" id="PF12698">
    <property type="entry name" value="ABC2_membrane_3"/>
    <property type="match status" value="1"/>
</dbReference>
<accession>A0A8J4DDB5</accession>
<dbReference type="GO" id="GO:0140359">
    <property type="term" value="F:ABC-type transporter activity"/>
    <property type="evidence" value="ECO:0007669"/>
    <property type="project" value="InterPro"/>
</dbReference>
<feature type="transmembrane region" description="Helical" evidence="11">
    <location>
        <begin position="1931"/>
        <end position="1964"/>
    </location>
</feature>
<evidence type="ECO:0000256" key="1">
    <source>
        <dbReference type="ARBA" id="ARBA00004141"/>
    </source>
</evidence>
<dbReference type="SMART" id="SM00382">
    <property type="entry name" value="AAA"/>
    <property type="match status" value="2"/>
</dbReference>
<keyword evidence="9 11" id="KW-0472">Membrane</keyword>
<feature type="compositionally biased region" description="Gly residues" evidence="10">
    <location>
        <begin position="359"/>
        <end position="369"/>
    </location>
</feature>
<feature type="transmembrane region" description="Helical" evidence="11">
    <location>
        <begin position="717"/>
        <end position="737"/>
    </location>
</feature>
<feature type="transmembrane region" description="Helical" evidence="11">
    <location>
        <begin position="2002"/>
        <end position="2022"/>
    </location>
</feature>
<dbReference type="PANTHER" id="PTHR19229">
    <property type="entry name" value="ATP-BINDING CASSETTE TRANSPORTER SUBFAMILY A ABCA"/>
    <property type="match status" value="1"/>
</dbReference>
<feature type="transmembrane region" description="Helical" evidence="11">
    <location>
        <begin position="21"/>
        <end position="42"/>
    </location>
</feature>
<evidence type="ECO:0000256" key="2">
    <source>
        <dbReference type="ARBA" id="ARBA00008526"/>
    </source>
</evidence>
<evidence type="ECO:0000259" key="12">
    <source>
        <dbReference type="PROSITE" id="PS50893"/>
    </source>
</evidence>